<organism evidence="1 2">
    <name type="scientific">Ameiurus melas</name>
    <name type="common">Black bullhead</name>
    <name type="synonym">Silurus melas</name>
    <dbReference type="NCBI Taxonomy" id="219545"/>
    <lineage>
        <taxon>Eukaryota</taxon>
        <taxon>Metazoa</taxon>
        <taxon>Chordata</taxon>
        <taxon>Craniata</taxon>
        <taxon>Vertebrata</taxon>
        <taxon>Euteleostomi</taxon>
        <taxon>Actinopterygii</taxon>
        <taxon>Neopterygii</taxon>
        <taxon>Teleostei</taxon>
        <taxon>Ostariophysi</taxon>
        <taxon>Siluriformes</taxon>
        <taxon>Ictaluridae</taxon>
        <taxon>Ameiurus</taxon>
    </lineage>
</organism>
<keyword evidence="2" id="KW-1185">Reference proteome</keyword>
<dbReference type="AlphaFoldDB" id="A0A7J6AQN9"/>
<protein>
    <submittedName>
        <fullName evidence="1">Uncharacterized protein</fullName>
    </submittedName>
</protein>
<sequence length="132" mass="14722">MCCSIWQQHSSSRFFMSCKLLGVASMDWTCLSSISHRCSIRLRYLESGGQIRPVLNIFCSVVVCIILLKEATSTREYRCHEGVYLVCNNVLVGGTCQSNIYMNAKTQGFPADHCDPVAGSLIVLPLTTFARY</sequence>
<evidence type="ECO:0000313" key="2">
    <source>
        <dbReference type="Proteomes" id="UP000593565"/>
    </source>
</evidence>
<reference evidence="1 2" key="1">
    <citation type="submission" date="2020-02" db="EMBL/GenBank/DDBJ databases">
        <title>A chromosome-scale genome assembly of the black bullhead catfish (Ameiurus melas).</title>
        <authorList>
            <person name="Wen M."/>
            <person name="Zham M."/>
            <person name="Cabau C."/>
            <person name="Klopp C."/>
            <person name="Donnadieu C."/>
            <person name="Roques C."/>
            <person name="Bouchez O."/>
            <person name="Lampietro C."/>
            <person name="Jouanno E."/>
            <person name="Herpin A."/>
            <person name="Louis A."/>
            <person name="Berthelot C."/>
            <person name="Parey E."/>
            <person name="Roest-Crollius H."/>
            <person name="Braasch I."/>
            <person name="Postlethwait J."/>
            <person name="Robinson-Rechavi M."/>
            <person name="Echchiki A."/>
            <person name="Begum T."/>
            <person name="Montfort J."/>
            <person name="Schartl M."/>
            <person name="Bobe J."/>
            <person name="Guiguen Y."/>
        </authorList>
    </citation>
    <scope>NUCLEOTIDE SEQUENCE [LARGE SCALE GENOMIC DNA]</scope>
    <source>
        <strain evidence="1">M_S1</strain>
        <tissue evidence="1">Blood</tissue>
    </source>
</reference>
<gene>
    <name evidence="1" type="ORF">AMELA_G00122130</name>
</gene>
<evidence type="ECO:0000313" key="1">
    <source>
        <dbReference type="EMBL" id="KAF4083858.1"/>
    </source>
</evidence>
<accession>A0A7J6AQN9</accession>
<dbReference type="EMBL" id="JAAGNN010000010">
    <property type="protein sequence ID" value="KAF4083858.1"/>
    <property type="molecule type" value="Genomic_DNA"/>
</dbReference>
<proteinExistence type="predicted"/>
<dbReference type="Proteomes" id="UP000593565">
    <property type="component" value="Unassembled WGS sequence"/>
</dbReference>
<comment type="caution">
    <text evidence="1">The sequence shown here is derived from an EMBL/GenBank/DDBJ whole genome shotgun (WGS) entry which is preliminary data.</text>
</comment>
<name>A0A7J6AQN9_AMEME</name>